<protein>
    <submittedName>
        <fullName evidence="1">Uncharacterized protein</fullName>
    </submittedName>
</protein>
<dbReference type="RefSeq" id="WP_318655132.1">
    <property type="nucleotide sequence ID" value="NZ_CP136863.1"/>
</dbReference>
<name>A0ABZ0HXR8_9HYPH</name>
<reference evidence="1 2" key="1">
    <citation type="submission" date="2023-10" db="EMBL/GenBank/DDBJ databases">
        <title>Novel methanotroph of the genus Methylocapsa from a subarctic wetland.</title>
        <authorList>
            <person name="Belova S.E."/>
            <person name="Oshkin I.Y."/>
            <person name="Miroshnikov K."/>
            <person name="Dedysh S.N."/>
        </authorList>
    </citation>
    <scope>NUCLEOTIDE SEQUENCE [LARGE SCALE GENOMIC DNA]</scope>
    <source>
        <strain evidence="1 2">RX1</strain>
        <plasmid evidence="1 2">pRX1</plasmid>
    </source>
</reference>
<keyword evidence="2" id="KW-1185">Reference proteome</keyword>
<accession>A0ABZ0HXR8</accession>
<organism evidence="1 2">
    <name type="scientific">Methylocapsa polymorpha</name>
    <dbReference type="NCBI Taxonomy" id="3080828"/>
    <lineage>
        <taxon>Bacteria</taxon>
        <taxon>Pseudomonadati</taxon>
        <taxon>Pseudomonadota</taxon>
        <taxon>Alphaproteobacteria</taxon>
        <taxon>Hyphomicrobiales</taxon>
        <taxon>Beijerinckiaceae</taxon>
        <taxon>Methylocapsa</taxon>
    </lineage>
</organism>
<gene>
    <name evidence="1" type="ORF">RZS28_19870</name>
</gene>
<proteinExistence type="predicted"/>
<dbReference type="Proteomes" id="UP001626536">
    <property type="component" value="Plasmid pRX1"/>
</dbReference>
<geneLocation type="plasmid" evidence="1 2">
    <name>pRX1</name>
</geneLocation>
<dbReference type="EMBL" id="CP136863">
    <property type="protein sequence ID" value="WOJ91705.1"/>
    <property type="molecule type" value="Genomic_DNA"/>
</dbReference>
<sequence>MRSARQNNLETLVQYARIWRYRLATSAQRLRLAWGYAFGRLSQDDAQHVMLECRARAGWYPLLILSVDETLAQARENYTDHPALPQLIDSACARIGDKWEDYGEAIHEARRWAIEVAADYARQLNIALIPWEDVLPPEPMSNRQSDQS</sequence>
<keyword evidence="1" id="KW-0614">Plasmid</keyword>
<evidence type="ECO:0000313" key="1">
    <source>
        <dbReference type="EMBL" id="WOJ91705.1"/>
    </source>
</evidence>
<evidence type="ECO:0000313" key="2">
    <source>
        <dbReference type="Proteomes" id="UP001626536"/>
    </source>
</evidence>